<keyword evidence="1" id="KW-0812">Transmembrane</keyword>
<reference evidence="3" key="1">
    <citation type="journal article" date="2019" name="Int. J. Syst. Evol. Microbiol.">
        <title>The Global Catalogue of Microorganisms (GCM) 10K type strain sequencing project: providing services to taxonomists for standard genome sequencing and annotation.</title>
        <authorList>
            <consortium name="The Broad Institute Genomics Platform"/>
            <consortium name="The Broad Institute Genome Sequencing Center for Infectious Disease"/>
            <person name="Wu L."/>
            <person name="Ma J."/>
        </authorList>
    </citation>
    <scope>NUCLEOTIDE SEQUENCE [LARGE SCALE GENOMIC DNA]</scope>
    <source>
        <strain evidence="3">KCTC 42423</strain>
    </source>
</reference>
<keyword evidence="1" id="KW-1133">Transmembrane helix</keyword>
<dbReference type="EMBL" id="JBHULX010000004">
    <property type="protein sequence ID" value="MFD2590704.1"/>
    <property type="molecule type" value="Genomic_DNA"/>
</dbReference>
<dbReference type="RefSeq" id="WP_254884121.1">
    <property type="nucleotide sequence ID" value="NZ_JBHSJV010000001.1"/>
</dbReference>
<evidence type="ECO:0000313" key="2">
    <source>
        <dbReference type="EMBL" id="MFD2590704.1"/>
    </source>
</evidence>
<evidence type="ECO:0008006" key="4">
    <source>
        <dbReference type="Google" id="ProtNLM"/>
    </source>
</evidence>
<gene>
    <name evidence="2" type="ORF">ACFSTE_07645</name>
</gene>
<keyword evidence="3" id="KW-1185">Reference proteome</keyword>
<accession>A0ABW5N6W5</accession>
<feature type="transmembrane region" description="Helical" evidence="1">
    <location>
        <begin position="94"/>
        <end position="116"/>
    </location>
</feature>
<dbReference type="Proteomes" id="UP001597459">
    <property type="component" value="Unassembled WGS sequence"/>
</dbReference>
<protein>
    <recommendedName>
        <fullName evidence="4">DUF1449 family protein</fullName>
    </recommendedName>
</protein>
<feature type="transmembrane region" description="Helical" evidence="1">
    <location>
        <begin position="6"/>
        <end position="29"/>
    </location>
</feature>
<proteinExistence type="predicted"/>
<feature type="transmembrane region" description="Helical" evidence="1">
    <location>
        <begin position="136"/>
        <end position="155"/>
    </location>
</feature>
<organism evidence="2 3">
    <name type="scientific">Aquimarina hainanensis</name>
    <dbReference type="NCBI Taxonomy" id="1578017"/>
    <lineage>
        <taxon>Bacteria</taxon>
        <taxon>Pseudomonadati</taxon>
        <taxon>Bacteroidota</taxon>
        <taxon>Flavobacteriia</taxon>
        <taxon>Flavobacteriales</taxon>
        <taxon>Flavobacteriaceae</taxon>
        <taxon>Aquimarina</taxon>
    </lineage>
</organism>
<name>A0ABW5N6W5_9FLAO</name>
<keyword evidence="1" id="KW-0472">Membrane</keyword>
<evidence type="ECO:0000256" key="1">
    <source>
        <dbReference type="SAM" id="Phobius"/>
    </source>
</evidence>
<comment type="caution">
    <text evidence="2">The sequence shown here is derived from an EMBL/GenBank/DDBJ whole genome shotgun (WGS) entry which is preliminary data.</text>
</comment>
<sequence length="240" mass="27717">MDNFLNIIFSPVNLVLTLLMLLLVIYWIFTMISGIDFDLDVDVDIDADIDTDFEIDTDTSIEGGNLDFEDIANTEINKEDVIGKKRKPLKWWQILLIYFNFVGLPFMFTFSAWIFIWWLCTTITTTITHTYDHSMGYVIFLAGIVPSLLLTKFFTTPFKSFFKNLNQDGDEAYDLIGRTGISQSTIAESKLGTAEIVIDKNPITIYIKSLHGEQINYKEKILIIKQSEDHNHYFVQSYND</sequence>
<evidence type="ECO:0000313" key="3">
    <source>
        <dbReference type="Proteomes" id="UP001597459"/>
    </source>
</evidence>